<keyword evidence="3 6" id="KW-1133">Transmembrane helix</keyword>
<evidence type="ECO:0000313" key="8">
    <source>
        <dbReference type="Proteomes" id="UP000887577"/>
    </source>
</evidence>
<feature type="transmembrane region" description="Helical" evidence="6">
    <location>
        <begin position="445"/>
        <end position="464"/>
    </location>
</feature>
<feature type="transmembrane region" description="Helical" evidence="6">
    <location>
        <begin position="93"/>
        <end position="110"/>
    </location>
</feature>
<sequence>MGMLYADYEDPFDDTFEKDEDKTSIVRTGRLFGGLFQDIKTKSPFFVSEFTDFFRGRISQSLAVVIFVFFANITSIITFGAVMERALHHQMAAIENIICGGISGIIYALFSGQPLNILSATGPTLIFEKILYDFCTQSHWEFLPFRFWVGVWVAILLFILVATDASALVGLITRFTEEAFATLISVVFIVQAFQKLYEIGYEAPITIHPEEVLSSTCHCHLEMTDPNGTTYSKNISVGVTICHEMGGTPEGLQCFFKPDVYMFSVVLTFGTFTIAYALNKFRVSSFFSSKIRNTVSDFGVFIAIVLMTLLTHTIGLEVPSLKVPSSLRPTLDRTWLVDVMNIEHKWVIGIAFFPAAFYTILIVMDQQITAVIVNRKDNKLKKGYGYHLDLFIITILILICSAFGLPFYVAATVLSVMHVDSLKVESECAAPGEKPQFLGVKEQRLTAILSHVIILCSVFLTSLIKLVPLPVLTGIFLYMLVLMVIIRMYLLEKLFTPQELIALDDKVCGFTEIMTPPKMRRPKVILNSTTDEESTAAFRPRAKSRNGSVPFTP</sequence>
<feature type="transmembrane region" description="Helical" evidence="6">
    <location>
        <begin position="179"/>
        <end position="197"/>
    </location>
</feature>
<evidence type="ECO:0000259" key="7">
    <source>
        <dbReference type="Pfam" id="PF00955"/>
    </source>
</evidence>
<accession>A0A914ZAJ9</accession>
<dbReference type="InterPro" id="IPR003020">
    <property type="entry name" value="HCO3_transpt_euk"/>
</dbReference>
<proteinExistence type="predicted"/>
<feature type="transmembrane region" description="Helical" evidence="6">
    <location>
        <begin position="260"/>
        <end position="278"/>
    </location>
</feature>
<dbReference type="GO" id="GO:0008510">
    <property type="term" value="F:sodium:bicarbonate symporter activity"/>
    <property type="evidence" value="ECO:0007669"/>
    <property type="project" value="TreeGrafter"/>
</dbReference>
<feature type="transmembrane region" description="Helical" evidence="6">
    <location>
        <begin position="385"/>
        <end position="409"/>
    </location>
</feature>
<protein>
    <submittedName>
        <fullName evidence="9">Bicarbonate transporter-like transmembrane domain-containing protein</fullName>
    </submittedName>
</protein>
<keyword evidence="4 6" id="KW-0472">Membrane</keyword>
<evidence type="ECO:0000256" key="5">
    <source>
        <dbReference type="SAM" id="MobiDB-lite"/>
    </source>
</evidence>
<dbReference type="Pfam" id="PF00955">
    <property type="entry name" value="HCO3_cotransp"/>
    <property type="match status" value="1"/>
</dbReference>
<organism evidence="8 9">
    <name type="scientific">Panagrolaimus superbus</name>
    <dbReference type="NCBI Taxonomy" id="310955"/>
    <lineage>
        <taxon>Eukaryota</taxon>
        <taxon>Metazoa</taxon>
        <taxon>Ecdysozoa</taxon>
        <taxon>Nematoda</taxon>
        <taxon>Chromadorea</taxon>
        <taxon>Rhabditida</taxon>
        <taxon>Tylenchina</taxon>
        <taxon>Panagrolaimomorpha</taxon>
        <taxon>Panagrolaimoidea</taxon>
        <taxon>Panagrolaimidae</taxon>
        <taxon>Panagrolaimus</taxon>
    </lineage>
</organism>
<dbReference type="GO" id="GO:0006820">
    <property type="term" value="P:monoatomic anion transport"/>
    <property type="evidence" value="ECO:0007669"/>
    <property type="project" value="InterPro"/>
</dbReference>
<reference evidence="9" key="1">
    <citation type="submission" date="2022-11" db="UniProtKB">
        <authorList>
            <consortium name="WormBaseParasite"/>
        </authorList>
    </citation>
    <scope>IDENTIFICATION</scope>
</reference>
<dbReference type="GO" id="GO:0005452">
    <property type="term" value="F:solute:inorganic anion antiporter activity"/>
    <property type="evidence" value="ECO:0007669"/>
    <property type="project" value="InterPro"/>
</dbReference>
<dbReference type="PANTHER" id="PTHR11453">
    <property type="entry name" value="ANION EXCHANGE PROTEIN"/>
    <property type="match status" value="1"/>
</dbReference>
<feature type="transmembrane region" description="Helical" evidence="6">
    <location>
        <begin position="147"/>
        <end position="172"/>
    </location>
</feature>
<feature type="transmembrane region" description="Helical" evidence="6">
    <location>
        <begin position="471"/>
        <end position="490"/>
    </location>
</feature>
<feature type="domain" description="Bicarbonate transporter-like transmembrane" evidence="7">
    <location>
        <begin position="30"/>
        <end position="480"/>
    </location>
</feature>
<dbReference type="Gene3D" id="1.10.287.570">
    <property type="entry name" value="Helical hairpin bin"/>
    <property type="match status" value="1"/>
</dbReference>
<dbReference type="PANTHER" id="PTHR11453:SF36">
    <property type="entry name" value="ANION EXCHANGE PROTEIN"/>
    <property type="match status" value="1"/>
</dbReference>
<feature type="region of interest" description="Disordered" evidence="5">
    <location>
        <begin position="529"/>
        <end position="553"/>
    </location>
</feature>
<dbReference type="PRINTS" id="PR01231">
    <property type="entry name" value="HCO3TRNSPORT"/>
</dbReference>
<keyword evidence="8" id="KW-1185">Reference proteome</keyword>
<evidence type="ECO:0000256" key="1">
    <source>
        <dbReference type="ARBA" id="ARBA00004141"/>
    </source>
</evidence>
<evidence type="ECO:0000313" key="9">
    <source>
        <dbReference type="WBParaSite" id="PSU_v2.g880.t1"/>
    </source>
</evidence>
<evidence type="ECO:0000256" key="6">
    <source>
        <dbReference type="SAM" id="Phobius"/>
    </source>
</evidence>
<feature type="transmembrane region" description="Helical" evidence="6">
    <location>
        <begin position="346"/>
        <end position="364"/>
    </location>
</feature>
<evidence type="ECO:0000256" key="4">
    <source>
        <dbReference type="ARBA" id="ARBA00023136"/>
    </source>
</evidence>
<name>A0A914ZAJ9_9BILA</name>
<dbReference type="WBParaSite" id="PSU_v2.g880.t1">
    <property type="protein sequence ID" value="PSU_v2.g880.t1"/>
    <property type="gene ID" value="PSU_v2.g880"/>
</dbReference>
<dbReference type="InterPro" id="IPR011531">
    <property type="entry name" value="HCO3_transpt-like_TM_dom"/>
</dbReference>
<dbReference type="AlphaFoldDB" id="A0A914ZAJ9"/>
<feature type="transmembrane region" description="Helical" evidence="6">
    <location>
        <begin position="298"/>
        <end position="316"/>
    </location>
</feature>
<evidence type="ECO:0000256" key="2">
    <source>
        <dbReference type="ARBA" id="ARBA00022692"/>
    </source>
</evidence>
<dbReference type="Proteomes" id="UP000887577">
    <property type="component" value="Unplaced"/>
</dbReference>
<comment type="subcellular location">
    <subcellularLocation>
        <location evidence="1">Membrane</location>
        <topology evidence="1">Multi-pass membrane protein</topology>
    </subcellularLocation>
</comment>
<keyword evidence="2 6" id="KW-0812">Transmembrane</keyword>
<evidence type="ECO:0000256" key="3">
    <source>
        <dbReference type="ARBA" id="ARBA00022989"/>
    </source>
</evidence>
<feature type="transmembrane region" description="Helical" evidence="6">
    <location>
        <begin position="58"/>
        <end position="81"/>
    </location>
</feature>
<dbReference type="GO" id="GO:0051453">
    <property type="term" value="P:regulation of intracellular pH"/>
    <property type="evidence" value="ECO:0007669"/>
    <property type="project" value="TreeGrafter"/>
</dbReference>
<dbReference type="GO" id="GO:0005886">
    <property type="term" value="C:plasma membrane"/>
    <property type="evidence" value="ECO:0007669"/>
    <property type="project" value="TreeGrafter"/>
</dbReference>